<feature type="transmembrane region" description="Helical" evidence="1">
    <location>
        <begin position="262"/>
        <end position="285"/>
    </location>
</feature>
<keyword evidence="3" id="KW-0378">Hydrolase</keyword>
<dbReference type="Pfam" id="PF02517">
    <property type="entry name" value="Rce1-like"/>
    <property type="match status" value="1"/>
</dbReference>
<dbReference type="RefSeq" id="WP_377817298.1">
    <property type="nucleotide sequence ID" value="NZ_JBHSLU010000060.1"/>
</dbReference>
<feature type="transmembrane region" description="Helical" evidence="1">
    <location>
        <begin position="229"/>
        <end position="250"/>
    </location>
</feature>
<evidence type="ECO:0000313" key="4">
    <source>
        <dbReference type="Proteomes" id="UP001596060"/>
    </source>
</evidence>
<dbReference type="EC" id="3.4.-.-" evidence="3"/>
<accession>A0ABW0P2R6</accession>
<dbReference type="PANTHER" id="PTHR39430:SF1">
    <property type="entry name" value="PROTEASE"/>
    <property type="match status" value="1"/>
</dbReference>
<feature type="domain" description="CAAX prenyl protease 2/Lysostaphin resistance protein A-like" evidence="2">
    <location>
        <begin position="174"/>
        <end position="266"/>
    </location>
</feature>
<gene>
    <name evidence="3" type="ORF">ACFPN9_17275</name>
</gene>
<keyword evidence="1" id="KW-0812">Transmembrane</keyword>
<proteinExistence type="predicted"/>
<feature type="transmembrane region" description="Helical" evidence="1">
    <location>
        <begin position="305"/>
        <end position="329"/>
    </location>
</feature>
<feature type="transmembrane region" description="Helical" evidence="1">
    <location>
        <begin position="204"/>
        <end position="223"/>
    </location>
</feature>
<dbReference type="PANTHER" id="PTHR39430">
    <property type="entry name" value="MEMBRANE-ASSOCIATED PROTEASE-RELATED"/>
    <property type="match status" value="1"/>
</dbReference>
<keyword evidence="1" id="KW-1133">Transmembrane helix</keyword>
<protein>
    <submittedName>
        <fullName evidence="3">CPBP family intramembrane glutamic endopeptidase</fullName>
        <ecNumber evidence="3">3.4.-.-</ecNumber>
    </submittedName>
</protein>
<feature type="transmembrane region" description="Helical" evidence="1">
    <location>
        <begin position="69"/>
        <end position="86"/>
    </location>
</feature>
<dbReference type="InterPro" id="IPR003675">
    <property type="entry name" value="Rce1/LyrA-like_dom"/>
</dbReference>
<feature type="transmembrane region" description="Helical" evidence="1">
    <location>
        <begin position="98"/>
        <end position="118"/>
    </location>
</feature>
<name>A0ABW0P2R6_9HYPH</name>
<organism evidence="3 4">
    <name type="scientific">Bosea massiliensis</name>
    <dbReference type="NCBI Taxonomy" id="151419"/>
    <lineage>
        <taxon>Bacteria</taxon>
        <taxon>Pseudomonadati</taxon>
        <taxon>Pseudomonadota</taxon>
        <taxon>Alphaproteobacteria</taxon>
        <taxon>Hyphomicrobiales</taxon>
        <taxon>Boseaceae</taxon>
        <taxon>Bosea</taxon>
    </lineage>
</organism>
<keyword evidence="4" id="KW-1185">Reference proteome</keyword>
<dbReference type="GO" id="GO:0016787">
    <property type="term" value="F:hydrolase activity"/>
    <property type="evidence" value="ECO:0007669"/>
    <property type="project" value="UniProtKB-KW"/>
</dbReference>
<evidence type="ECO:0000256" key="1">
    <source>
        <dbReference type="SAM" id="Phobius"/>
    </source>
</evidence>
<keyword evidence="1" id="KW-0472">Membrane</keyword>
<reference evidence="4" key="1">
    <citation type="journal article" date="2019" name="Int. J. Syst. Evol. Microbiol.">
        <title>The Global Catalogue of Microorganisms (GCM) 10K type strain sequencing project: providing services to taxonomists for standard genome sequencing and annotation.</title>
        <authorList>
            <consortium name="The Broad Institute Genomics Platform"/>
            <consortium name="The Broad Institute Genome Sequencing Center for Infectious Disease"/>
            <person name="Wu L."/>
            <person name="Ma J."/>
        </authorList>
    </citation>
    <scope>NUCLEOTIDE SEQUENCE [LARGE SCALE GENOMIC DNA]</scope>
    <source>
        <strain evidence="4">CCUG 43117</strain>
    </source>
</reference>
<evidence type="ECO:0000313" key="3">
    <source>
        <dbReference type="EMBL" id="MFC5506990.1"/>
    </source>
</evidence>
<dbReference type="Proteomes" id="UP001596060">
    <property type="component" value="Unassembled WGS sequence"/>
</dbReference>
<sequence>MARTATCLREASGPEKIGCHESRDEEQGCLCCARARDAAIAGSRGRGNDMNANAEARTPIWQLVLRSPLFRLIVLGAAMLQFMGWAQSWLDDYRASPLLSTLIQSVLGLSAIALYVAYGKFVERRDVTELSTPGLVREWALGALLGAGLYTACAVSLMLLGYYKVEGVNPVIFLLPNLALAIKSGIFEELLFRGILHKSVEDILGSWAGIAASSLVFGLLHLLNPAATLGGAIYISIEAGLLLSAAYMLTRRLWICMGLHMGWNYFQSAVFSGVVSGSVTEPGLLKAAIAGPEWLTGGAFGMEHSIFALVFCTSAGVILLMIAICRGHLMPPIWKRKGS</sequence>
<dbReference type="EMBL" id="JBHSLU010000060">
    <property type="protein sequence ID" value="MFC5506990.1"/>
    <property type="molecule type" value="Genomic_DNA"/>
</dbReference>
<feature type="transmembrane region" description="Helical" evidence="1">
    <location>
        <begin position="139"/>
        <end position="165"/>
    </location>
</feature>
<evidence type="ECO:0000259" key="2">
    <source>
        <dbReference type="Pfam" id="PF02517"/>
    </source>
</evidence>
<feature type="transmembrane region" description="Helical" evidence="1">
    <location>
        <begin position="171"/>
        <end position="192"/>
    </location>
</feature>
<comment type="caution">
    <text evidence="3">The sequence shown here is derived from an EMBL/GenBank/DDBJ whole genome shotgun (WGS) entry which is preliminary data.</text>
</comment>